<keyword evidence="2" id="KW-1185">Reference proteome</keyword>
<dbReference type="SMART" id="SM00684">
    <property type="entry name" value="DM15"/>
    <property type="match status" value="3"/>
</dbReference>
<dbReference type="EMBL" id="JBJKFK010004232">
    <property type="protein sequence ID" value="KAL3309154.1"/>
    <property type="molecule type" value="Genomic_DNA"/>
</dbReference>
<dbReference type="Proteomes" id="UP001626550">
    <property type="component" value="Unassembled WGS sequence"/>
</dbReference>
<name>A0ABD2PP91_9PLAT</name>
<accession>A0ABD2PP91</accession>
<evidence type="ECO:0008006" key="3">
    <source>
        <dbReference type="Google" id="ProtNLM"/>
    </source>
</evidence>
<dbReference type="Pfam" id="PF21071">
    <property type="entry name" value="LARP1_HEAT"/>
    <property type="match status" value="1"/>
</dbReference>
<organism evidence="1 2">
    <name type="scientific">Cichlidogyrus casuarinus</name>
    <dbReference type="NCBI Taxonomy" id="1844966"/>
    <lineage>
        <taxon>Eukaryota</taxon>
        <taxon>Metazoa</taxon>
        <taxon>Spiralia</taxon>
        <taxon>Lophotrochozoa</taxon>
        <taxon>Platyhelminthes</taxon>
        <taxon>Monogenea</taxon>
        <taxon>Monopisthocotylea</taxon>
        <taxon>Dactylogyridea</taxon>
        <taxon>Ancyrocephalidae</taxon>
        <taxon>Cichlidogyrus</taxon>
    </lineage>
</organism>
<sequence>MSVLTQSGMMTKNYKRYHSSCIAERNRQGPGRSLEMNTLYRFWSFFLRDNFFSSVYKEFRRLALEDAEHGYRYGLECLFRFYSYGLEFRFNKRLYRDFTEEVLKDYRNGHLYGLEKFWALLHYSDRHFDVDPRVADILKQYPTIETLRKNFQVPHGFFGYRKRLLSTCANDTEQPSCPPSDSLLDETINNSNLGDATLVAHEP</sequence>
<reference evidence="1 2" key="1">
    <citation type="submission" date="2024-11" db="EMBL/GenBank/DDBJ databases">
        <title>Adaptive evolution of stress response genes in parasites aligns with host niche diversity.</title>
        <authorList>
            <person name="Hahn C."/>
            <person name="Resl P."/>
        </authorList>
    </citation>
    <scope>NUCLEOTIDE SEQUENCE [LARGE SCALE GENOMIC DNA]</scope>
    <source>
        <strain evidence="1">EGGRZ-B1_66</strain>
        <tissue evidence="1">Body</tissue>
    </source>
</reference>
<evidence type="ECO:0000313" key="1">
    <source>
        <dbReference type="EMBL" id="KAL3309154.1"/>
    </source>
</evidence>
<evidence type="ECO:0000313" key="2">
    <source>
        <dbReference type="Proteomes" id="UP001626550"/>
    </source>
</evidence>
<gene>
    <name evidence="1" type="ORF">Ciccas_012299</name>
</gene>
<protein>
    <recommendedName>
        <fullName evidence="3">La-related protein 1</fullName>
    </recommendedName>
</protein>
<proteinExistence type="predicted"/>
<dbReference type="AlphaFoldDB" id="A0ABD2PP91"/>
<dbReference type="InterPro" id="IPR006607">
    <property type="entry name" value="DM15"/>
</dbReference>
<comment type="caution">
    <text evidence="1">The sequence shown here is derived from an EMBL/GenBank/DDBJ whole genome shotgun (WGS) entry which is preliminary data.</text>
</comment>